<keyword evidence="2" id="KW-0472">Membrane</keyword>
<protein>
    <submittedName>
        <fullName evidence="3">Uncharacterized protein</fullName>
    </submittedName>
</protein>
<feature type="transmembrane region" description="Helical" evidence="2">
    <location>
        <begin position="38"/>
        <end position="59"/>
    </location>
</feature>
<keyword evidence="2" id="KW-1133">Transmembrane helix</keyword>
<sequence length="91" mass="10082">MKDERWMTLFLGLNVAAWAAEFWILWDPDLQGVQDAIGWWMVAVFFGFPLLTGIPFAILHEEPGAPGDGSDSGPHWTHEESCGSQRYGCGG</sequence>
<gene>
    <name evidence="3" type="ORF">QEZ40_003314</name>
</gene>
<feature type="compositionally biased region" description="Low complexity" evidence="1">
    <location>
        <begin position="64"/>
        <end position="74"/>
    </location>
</feature>
<keyword evidence="2" id="KW-0812">Transmembrane</keyword>
<dbReference type="RefSeq" id="WP_285344094.1">
    <property type="nucleotide sequence ID" value="NZ_JASITI010000029.1"/>
</dbReference>
<feature type="region of interest" description="Disordered" evidence="1">
    <location>
        <begin position="63"/>
        <end position="91"/>
    </location>
</feature>
<keyword evidence="4" id="KW-1185">Reference proteome</keyword>
<proteinExistence type="predicted"/>
<organism evidence="3 4">
    <name type="scientific">Streptomyces katrae</name>
    <dbReference type="NCBI Taxonomy" id="68223"/>
    <lineage>
        <taxon>Bacteria</taxon>
        <taxon>Bacillati</taxon>
        <taxon>Actinomycetota</taxon>
        <taxon>Actinomycetes</taxon>
        <taxon>Kitasatosporales</taxon>
        <taxon>Streptomycetaceae</taxon>
        <taxon>Streptomyces</taxon>
    </lineage>
</organism>
<reference evidence="3 4" key="1">
    <citation type="submission" date="2023-05" db="EMBL/GenBank/DDBJ databases">
        <title>Sequencing and Assembly of Streptomyces sp. NP73.</title>
        <authorList>
            <person name="Konwar A.N."/>
            <person name="Saikia K."/>
            <person name="Thakur D."/>
        </authorList>
    </citation>
    <scope>NUCLEOTIDE SEQUENCE [LARGE SCALE GENOMIC DNA]</scope>
    <source>
        <strain evidence="3 4">NP73</strain>
    </source>
</reference>
<dbReference type="EMBL" id="JASITI010000029">
    <property type="protein sequence ID" value="MDK9498362.1"/>
    <property type="molecule type" value="Genomic_DNA"/>
</dbReference>
<dbReference type="Proteomes" id="UP001223390">
    <property type="component" value="Unassembled WGS sequence"/>
</dbReference>
<name>A0ABT7GXL5_9ACTN</name>
<evidence type="ECO:0000256" key="1">
    <source>
        <dbReference type="SAM" id="MobiDB-lite"/>
    </source>
</evidence>
<evidence type="ECO:0000313" key="3">
    <source>
        <dbReference type="EMBL" id="MDK9498362.1"/>
    </source>
</evidence>
<evidence type="ECO:0000313" key="4">
    <source>
        <dbReference type="Proteomes" id="UP001223390"/>
    </source>
</evidence>
<comment type="caution">
    <text evidence="3">The sequence shown here is derived from an EMBL/GenBank/DDBJ whole genome shotgun (WGS) entry which is preliminary data.</text>
</comment>
<accession>A0ABT7GXL5</accession>
<feature type="transmembrane region" description="Helical" evidence="2">
    <location>
        <begin position="7"/>
        <end position="26"/>
    </location>
</feature>
<evidence type="ECO:0000256" key="2">
    <source>
        <dbReference type="SAM" id="Phobius"/>
    </source>
</evidence>